<feature type="compositionally biased region" description="Acidic residues" evidence="1">
    <location>
        <begin position="22"/>
        <end position="32"/>
    </location>
</feature>
<gene>
    <name evidence="2" type="ORF">DGYR_LOCUS11642</name>
</gene>
<keyword evidence="3" id="KW-1185">Reference proteome</keyword>
<evidence type="ECO:0000313" key="3">
    <source>
        <dbReference type="Proteomes" id="UP000549394"/>
    </source>
</evidence>
<feature type="compositionally biased region" description="Acidic residues" evidence="1">
    <location>
        <begin position="57"/>
        <end position="71"/>
    </location>
</feature>
<dbReference type="EMBL" id="CAJFCJ010000020">
    <property type="protein sequence ID" value="CAD5124041.1"/>
    <property type="molecule type" value="Genomic_DNA"/>
</dbReference>
<feature type="compositionally biased region" description="Basic and acidic residues" evidence="1">
    <location>
        <begin position="1"/>
        <end position="21"/>
    </location>
</feature>
<sequence>MSGDESHTADTKKRERKKMESIEVDDEMQEVDMNEHSVWADAQKSGPEYVRPNISDSIDEDVEPVLEEADEKDQAFQTTVKKEEGSASGNEKIACGETENKQDK</sequence>
<proteinExistence type="predicted"/>
<dbReference type="Proteomes" id="UP000549394">
    <property type="component" value="Unassembled WGS sequence"/>
</dbReference>
<comment type="caution">
    <text evidence="2">The sequence shown here is derived from an EMBL/GenBank/DDBJ whole genome shotgun (WGS) entry which is preliminary data.</text>
</comment>
<protein>
    <submittedName>
        <fullName evidence="2">DgyrCDS12349</fullName>
    </submittedName>
</protein>
<evidence type="ECO:0000313" key="2">
    <source>
        <dbReference type="EMBL" id="CAD5124041.1"/>
    </source>
</evidence>
<reference evidence="2 3" key="1">
    <citation type="submission" date="2020-08" db="EMBL/GenBank/DDBJ databases">
        <authorList>
            <person name="Hejnol A."/>
        </authorList>
    </citation>
    <scope>NUCLEOTIDE SEQUENCE [LARGE SCALE GENOMIC DNA]</scope>
</reference>
<name>A0A7I8W833_9ANNE</name>
<feature type="region of interest" description="Disordered" evidence="1">
    <location>
        <begin position="1"/>
        <end position="104"/>
    </location>
</feature>
<dbReference type="AlphaFoldDB" id="A0A7I8W833"/>
<accession>A0A7I8W833</accession>
<evidence type="ECO:0000256" key="1">
    <source>
        <dbReference type="SAM" id="MobiDB-lite"/>
    </source>
</evidence>
<organism evidence="2 3">
    <name type="scientific">Dimorphilus gyrociliatus</name>
    <dbReference type="NCBI Taxonomy" id="2664684"/>
    <lineage>
        <taxon>Eukaryota</taxon>
        <taxon>Metazoa</taxon>
        <taxon>Spiralia</taxon>
        <taxon>Lophotrochozoa</taxon>
        <taxon>Annelida</taxon>
        <taxon>Polychaeta</taxon>
        <taxon>Polychaeta incertae sedis</taxon>
        <taxon>Dinophilidae</taxon>
        <taxon>Dimorphilus</taxon>
    </lineage>
</organism>